<organism evidence="3 4">
    <name type="scientific">Pseudohalioglobus lutimaris</name>
    <dbReference type="NCBI Taxonomy" id="1737061"/>
    <lineage>
        <taxon>Bacteria</taxon>
        <taxon>Pseudomonadati</taxon>
        <taxon>Pseudomonadota</taxon>
        <taxon>Gammaproteobacteria</taxon>
        <taxon>Cellvibrionales</taxon>
        <taxon>Halieaceae</taxon>
        <taxon>Pseudohalioglobus</taxon>
    </lineage>
</organism>
<dbReference type="Pfam" id="PF18288">
    <property type="entry name" value="FAA_hydro_N_2"/>
    <property type="match status" value="1"/>
</dbReference>
<dbReference type="InterPro" id="IPR011234">
    <property type="entry name" value="Fumarylacetoacetase-like_C"/>
</dbReference>
<protein>
    <submittedName>
        <fullName evidence="3">FAA hydrolase family protein</fullName>
    </submittedName>
</protein>
<dbReference type="RefSeq" id="WP_076001220.1">
    <property type="nucleotide sequence ID" value="NZ_PKUS01000010.1"/>
</dbReference>
<feature type="domain" description="Fumarylacetoacetase-like C-terminal" evidence="1">
    <location>
        <begin position="80"/>
        <end position="307"/>
    </location>
</feature>
<dbReference type="PANTHER" id="PTHR43211:SF1">
    <property type="entry name" value="BLL6422 PROTEIN"/>
    <property type="match status" value="1"/>
</dbReference>
<dbReference type="InterPro" id="IPR036663">
    <property type="entry name" value="Fumarylacetoacetase_C_sf"/>
</dbReference>
<name>A0A2N5X3A4_9GAMM</name>
<keyword evidence="3" id="KW-0378">Hydrolase</keyword>
<reference evidence="3 4" key="1">
    <citation type="submission" date="2018-01" db="EMBL/GenBank/DDBJ databases">
        <title>The draft genome sequence of Halioglobus lutimaris HF004.</title>
        <authorList>
            <person name="Du Z.-J."/>
            <person name="Shi M.-J."/>
        </authorList>
    </citation>
    <scope>NUCLEOTIDE SEQUENCE [LARGE SCALE GENOMIC DNA]</scope>
    <source>
        <strain evidence="3 4">HF004</strain>
    </source>
</reference>
<dbReference type="AlphaFoldDB" id="A0A2N5X3A4"/>
<dbReference type="EMBL" id="PKUS01000010">
    <property type="protein sequence ID" value="PLW68974.1"/>
    <property type="molecule type" value="Genomic_DNA"/>
</dbReference>
<gene>
    <name evidence="3" type="ORF">C0039_10155</name>
</gene>
<dbReference type="Gene3D" id="3.90.850.10">
    <property type="entry name" value="Fumarylacetoacetase-like, C-terminal domain"/>
    <property type="match status" value="1"/>
</dbReference>
<dbReference type="OrthoDB" id="9775905at2"/>
<dbReference type="PANTHER" id="PTHR43211">
    <property type="entry name" value="FUMARYLACETOACETATE HYDROLASE"/>
    <property type="match status" value="1"/>
</dbReference>
<evidence type="ECO:0000313" key="3">
    <source>
        <dbReference type="EMBL" id="PLW68974.1"/>
    </source>
</evidence>
<proteinExistence type="predicted"/>
<dbReference type="Proteomes" id="UP000235005">
    <property type="component" value="Unassembled WGS sequence"/>
</dbReference>
<dbReference type="GO" id="GO:0016787">
    <property type="term" value="F:hydrolase activity"/>
    <property type="evidence" value="ECO:0007669"/>
    <property type="project" value="UniProtKB-KW"/>
</dbReference>
<keyword evidence="4" id="KW-1185">Reference proteome</keyword>
<evidence type="ECO:0000259" key="1">
    <source>
        <dbReference type="Pfam" id="PF01557"/>
    </source>
</evidence>
<sequence length="333" mass="35627">MKLASLKSGRDGKLVVVSRDLTRAVDAGFIASTLQSALDDWAKTAPALDALSQQLNAGECAGTFDFDPKACAAPLPRAYHWADGSAYVTHVELVRKARGADLPESFWSDPLVYMGASDAFIGPRDDIPVQSEDWGIDFEAEVVVITDDVPAGISSEQARDHIMLIGLVNDVSLRNLIPGELGKQFGFYQSKPWTSFSPVLATPDELGDAWDGARLHLPLRASLNGKLIGSPNAGVDMTFDFPTLIAHCAKSRSLMAGTVIGSGTVSNVGSADGSCCLAEVRCLETIRDGEPKTPFMSFGDRVEIEMRDSDGSPLFGAIDQVVTRYYPPGSQAQ</sequence>
<dbReference type="InterPro" id="IPR041072">
    <property type="entry name" value="FAA_hydro_N"/>
</dbReference>
<accession>A0A2N5X3A4</accession>
<evidence type="ECO:0000313" key="4">
    <source>
        <dbReference type="Proteomes" id="UP000235005"/>
    </source>
</evidence>
<evidence type="ECO:0000259" key="2">
    <source>
        <dbReference type="Pfam" id="PF18288"/>
    </source>
</evidence>
<comment type="caution">
    <text evidence="3">The sequence shown here is derived from an EMBL/GenBank/DDBJ whole genome shotgun (WGS) entry which is preliminary data.</text>
</comment>
<feature type="domain" description="Fumarylacetoacetase N-terminal" evidence="2">
    <location>
        <begin position="1"/>
        <end position="77"/>
    </location>
</feature>
<dbReference type="Pfam" id="PF01557">
    <property type="entry name" value="FAA_hydrolase"/>
    <property type="match status" value="1"/>
</dbReference>
<dbReference type="SUPFAM" id="SSF56529">
    <property type="entry name" value="FAH"/>
    <property type="match status" value="1"/>
</dbReference>